<evidence type="ECO:0000256" key="3">
    <source>
        <dbReference type="ARBA" id="ARBA00022448"/>
    </source>
</evidence>
<evidence type="ECO:0000313" key="11">
    <source>
        <dbReference type="EMBL" id="RQW76008.1"/>
    </source>
</evidence>
<dbReference type="GO" id="GO:0005385">
    <property type="term" value="F:zinc ion transmembrane transporter activity"/>
    <property type="evidence" value="ECO:0007669"/>
    <property type="project" value="TreeGrafter"/>
</dbReference>
<dbReference type="InterPro" id="IPR027470">
    <property type="entry name" value="Cation_efflux_CTD"/>
</dbReference>
<dbReference type="PANTHER" id="PTHR11562">
    <property type="entry name" value="CATION EFFLUX PROTEIN/ ZINC TRANSPORTER"/>
    <property type="match status" value="1"/>
</dbReference>
<dbReference type="OrthoDB" id="9809646at2"/>
<dbReference type="InterPro" id="IPR036837">
    <property type="entry name" value="Cation_efflux_CTD_sf"/>
</dbReference>
<evidence type="ECO:0000256" key="4">
    <source>
        <dbReference type="ARBA" id="ARBA00022692"/>
    </source>
</evidence>
<keyword evidence="3" id="KW-0813">Transport</keyword>
<keyword evidence="4 8" id="KW-0812">Transmembrane</keyword>
<dbReference type="InterPro" id="IPR050681">
    <property type="entry name" value="CDF/SLC30A"/>
</dbReference>
<dbReference type="GO" id="GO:0005886">
    <property type="term" value="C:plasma membrane"/>
    <property type="evidence" value="ECO:0007669"/>
    <property type="project" value="TreeGrafter"/>
</dbReference>
<feature type="transmembrane region" description="Helical" evidence="8">
    <location>
        <begin position="189"/>
        <end position="211"/>
    </location>
</feature>
<dbReference type="EMBL" id="RRCT01000001">
    <property type="protein sequence ID" value="RQW76008.1"/>
    <property type="molecule type" value="Genomic_DNA"/>
</dbReference>
<keyword evidence="12" id="KW-1185">Reference proteome</keyword>
<reference evidence="11 12" key="1">
    <citation type="journal article" date="2013" name="J. Microbiol.">
        <title>Lysinibacillus chungkukjangi sp. nov., isolated from Chungkukjang, Korean fermented soybean food.</title>
        <authorList>
            <person name="Kim S.J."/>
            <person name="Jang Y.H."/>
            <person name="Hamada M."/>
            <person name="Ahn J.H."/>
            <person name="Weon H.Y."/>
            <person name="Suzuki K."/>
            <person name="Whang K.S."/>
            <person name="Kwon S.W."/>
        </authorList>
    </citation>
    <scope>NUCLEOTIDE SEQUENCE [LARGE SCALE GENOMIC DNA]</scope>
    <source>
        <strain evidence="11 12">MCCC 1A12701</strain>
    </source>
</reference>
<dbReference type="PANTHER" id="PTHR11562:SF17">
    <property type="entry name" value="RE54080P-RELATED"/>
    <property type="match status" value="1"/>
</dbReference>
<dbReference type="InterPro" id="IPR027469">
    <property type="entry name" value="Cation_efflux_TMD_sf"/>
</dbReference>
<proteinExistence type="inferred from homology"/>
<feature type="transmembrane region" description="Helical" evidence="8">
    <location>
        <begin position="18"/>
        <end position="36"/>
    </location>
</feature>
<dbReference type="SUPFAM" id="SSF161111">
    <property type="entry name" value="Cation efflux protein transmembrane domain-like"/>
    <property type="match status" value="1"/>
</dbReference>
<feature type="transmembrane region" description="Helical" evidence="8">
    <location>
        <begin position="117"/>
        <end position="141"/>
    </location>
</feature>
<name>A0A3N9UL41_9BACI</name>
<feature type="transmembrane region" description="Helical" evidence="8">
    <location>
        <begin position="86"/>
        <end position="105"/>
    </location>
</feature>
<dbReference type="Proteomes" id="UP000274033">
    <property type="component" value="Unassembled WGS sequence"/>
</dbReference>
<feature type="domain" description="Cation efflux protein cytoplasmic" evidence="10">
    <location>
        <begin position="217"/>
        <end position="288"/>
    </location>
</feature>
<accession>A0A3N9UL41</accession>
<dbReference type="NCBIfam" id="TIGR01297">
    <property type="entry name" value="CDF"/>
    <property type="match status" value="1"/>
</dbReference>
<evidence type="ECO:0000256" key="6">
    <source>
        <dbReference type="ARBA" id="ARBA00023065"/>
    </source>
</evidence>
<comment type="similarity">
    <text evidence="2">Belongs to the cation diffusion facilitator (CDF) transporter (TC 2.A.4) family. SLC30A subfamily.</text>
</comment>
<comment type="subcellular location">
    <subcellularLocation>
        <location evidence="1">Membrane</location>
        <topology evidence="1">Multi-pass membrane protein</topology>
    </subcellularLocation>
</comment>
<dbReference type="InterPro" id="IPR002524">
    <property type="entry name" value="Cation_efflux"/>
</dbReference>
<dbReference type="Pfam" id="PF16916">
    <property type="entry name" value="ZT_dimer"/>
    <property type="match status" value="1"/>
</dbReference>
<dbReference type="InterPro" id="IPR058533">
    <property type="entry name" value="Cation_efflux_TM"/>
</dbReference>
<evidence type="ECO:0000313" key="12">
    <source>
        <dbReference type="Proteomes" id="UP000274033"/>
    </source>
</evidence>
<dbReference type="SUPFAM" id="SSF160240">
    <property type="entry name" value="Cation efflux protein cytoplasmic domain-like"/>
    <property type="match status" value="1"/>
</dbReference>
<dbReference type="Pfam" id="PF01545">
    <property type="entry name" value="Cation_efflux"/>
    <property type="match status" value="1"/>
</dbReference>
<keyword evidence="5 8" id="KW-1133">Transmembrane helix</keyword>
<evidence type="ECO:0000256" key="1">
    <source>
        <dbReference type="ARBA" id="ARBA00004141"/>
    </source>
</evidence>
<dbReference type="RefSeq" id="WP_124761419.1">
    <property type="nucleotide sequence ID" value="NZ_JAFBDY010000001.1"/>
</dbReference>
<feature type="domain" description="Cation efflux protein transmembrane" evidence="9">
    <location>
        <begin position="20"/>
        <end position="211"/>
    </location>
</feature>
<comment type="caution">
    <text evidence="11">The sequence shown here is derived from an EMBL/GenBank/DDBJ whole genome shotgun (WGS) entry which is preliminary data.</text>
</comment>
<evidence type="ECO:0000256" key="5">
    <source>
        <dbReference type="ARBA" id="ARBA00022989"/>
    </source>
</evidence>
<feature type="transmembrane region" description="Helical" evidence="8">
    <location>
        <begin position="56"/>
        <end position="74"/>
    </location>
</feature>
<keyword evidence="7 8" id="KW-0472">Membrane</keyword>
<evidence type="ECO:0000256" key="8">
    <source>
        <dbReference type="SAM" id="Phobius"/>
    </source>
</evidence>
<dbReference type="Gene3D" id="1.20.1510.10">
    <property type="entry name" value="Cation efflux protein transmembrane domain"/>
    <property type="match status" value="1"/>
</dbReference>
<evidence type="ECO:0000256" key="7">
    <source>
        <dbReference type="ARBA" id="ARBA00023136"/>
    </source>
</evidence>
<protein>
    <submittedName>
        <fullName evidence="11">Cation transporter</fullName>
    </submittedName>
</protein>
<keyword evidence="6" id="KW-0406">Ion transport</keyword>
<evidence type="ECO:0000256" key="2">
    <source>
        <dbReference type="ARBA" id="ARBA00008873"/>
    </source>
</evidence>
<evidence type="ECO:0000259" key="9">
    <source>
        <dbReference type="Pfam" id="PF01545"/>
    </source>
</evidence>
<gene>
    <name evidence="11" type="ORF">EBB45_00160</name>
</gene>
<feature type="transmembrane region" description="Helical" evidence="8">
    <location>
        <begin position="162"/>
        <end position="183"/>
    </location>
</feature>
<organism evidence="11 12">
    <name type="scientific">Lysinibacillus composti</name>
    <dbReference type="NCBI Taxonomy" id="720633"/>
    <lineage>
        <taxon>Bacteria</taxon>
        <taxon>Bacillati</taxon>
        <taxon>Bacillota</taxon>
        <taxon>Bacilli</taxon>
        <taxon>Bacillales</taxon>
        <taxon>Bacillaceae</taxon>
        <taxon>Lysinibacillus</taxon>
    </lineage>
</organism>
<dbReference type="AlphaFoldDB" id="A0A3N9UL41"/>
<evidence type="ECO:0000259" key="10">
    <source>
        <dbReference type="Pfam" id="PF16916"/>
    </source>
</evidence>
<sequence length="307" mass="34150">MAHHHHHHHHHHTQNKKILFKSFVLITAFMILEFFGGVLTNSLALLSDASHMFSDSVSLGVGLLAFILGERAVNSRMTFGYRRIEILAALFNGLLLVGISVFIIWEALERFAEPQAIVSTGMLAIAIIGALVNIFVAYIMTRGDTSDNINMRAAFMHVIGDLLGSIGAIVASLLILLFGWTIADPIASLIISILILKSGVEIIIITFHVLMEGIPMNMNVKKIRTALLELPGVVSMHDFHVWSITSEFSALSCHLVISNKEHDQILKEALRILHDQFHIEHATIQVESQDANLEQYEHHRCNEFGGN</sequence>